<comment type="similarity">
    <text evidence="2">Belongs to the TOR1AIP family.</text>
</comment>
<name>A0A9J6FGA6_HAELO</name>
<dbReference type="Proteomes" id="UP000821853">
    <property type="component" value="Chromosome 1"/>
</dbReference>
<dbReference type="Pfam" id="PF05609">
    <property type="entry name" value="LAP1_C"/>
    <property type="match status" value="1"/>
</dbReference>
<keyword evidence="6" id="KW-0472">Membrane</keyword>
<feature type="compositionally biased region" description="Basic and acidic residues" evidence="10">
    <location>
        <begin position="15"/>
        <end position="28"/>
    </location>
</feature>
<evidence type="ECO:0000256" key="2">
    <source>
        <dbReference type="ARBA" id="ARBA00007860"/>
    </source>
</evidence>
<dbReference type="InterPro" id="IPR046753">
    <property type="entry name" value="TOIP1/2_C"/>
</dbReference>
<keyword evidence="3" id="KW-0597">Phosphoprotein</keyword>
<dbReference type="EMBL" id="JABSTR010000001">
    <property type="protein sequence ID" value="KAH9361076.1"/>
    <property type="molecule type" value="Genomic_DNA"/>
</dbReference>
<dbReference type="GO" id="GO:0061024">
    <property type="term" value="P:membrane organization"/>
    <property type="evidence" value="ECO:0007669"/>
    <property type="project" value="TreeGrafter"/>
</dbReference>
<evidence type="ECO:0000256" key="4">
    <source>
        <dbReference type="ARBA" id="ARBA00022692"/>
    </source>
</evidence>
<gene>
    <name evidence="12" type="ORF">HPB48_002938</name>
</gene>
<dbReference type="GO" id="GO:0016020">
    <property type="term" value="C:membrane"/>
    <property type="evidence" value="ECO:0007669"/>
    <property type="project" value="TreeGrafter"/>
</dbReference>
<dbReference type="AlphaFoldDB" id="A0A9J6FGA6"/>
<reference evidence="12 13" key="1">
    <citation type="journal article" date="2020" name="Cell">
        <title>Large-Scale Comparative Analyses of Tick Genomes Elucidate Their Genetic Diversity and Vector Capacities.</title>
        <authorList>
            <consortium name="Tick Genome and Microbiome Consortium (TIGMIC)"/>
            <person name="Jia N."/>
            <person name="Wang J."/>
            <person name="Shi W."/>
            <person name="Du L."/>
            <person name="Sun Y."/>
            <person name="Zhan W."/>
            <person name="Jiang J.F."/>
            <person name="Wang Q."/>
            <person name="Zhang B."/>
            <person name="Ji P."/>
            <person name="Bell-Sakyi L."/>
            <person name="Cui X.M."/>
            <person name="Yuan T.T."/>
            <person name="Jiang B.G."/>
            <person name="Yang W.F."/>
            <person name="Lam T.T."/>
            <person name="Chang Q.C."/>
            <person name="Ding S.J."/>
            <person name="Wang X.J."/>
            <person name="Zhu J.G."/>
            <person name="Ruan X.D."/>
            <person name="Zhao L."/>
            <person name="Wei J.T."/>
            <person name="Ye R.Z."/>
            <person name="Que T.C."/>
            <person name="Du C.H."/>
            <person name="Zhou Y.H."/>
            <person name="Cheng J.X."/>
            <person name="Dai P.F."/>
            <person name="Guo W.B."/>
            <person name="Han X.H."/>
            <person name="Huang E.J."/>
            <person name="Li L.F."/>
            <person name="Wei W."/>
            <person name="Gao Y.C."/>
            <person name="Liu J.Z."/>
            <person name="Shao H.Z."/>
            <person name="Wang X."/>
            <person name="Wang C.C."/>
            <person name="Yang T.C."/>
            <person name="Huo Q.B."/>
            <person name="Li W."/>
            <person name="Chen H.Y."/>
            <person name="Chen S.E."/>
            <person name="Zhou L.G."/>
            <person name="Ni X.B."/>
            <person name="Tian J.H."/>
            <person name="Sheng Y."/>
            <person name="Liu T."/>
            <person name="Pan Y.S."/>
            <person name="Xia L.Y."/>
            <person name="Li J."/>
            <person name="Zhao F."/>
            <person name="Cao W.C."/>
        </authorList>
    </citation>
    <scope>NUCLEOTIDE SEQUENCE [LARGE SCALE GENOMIC DNA]</scope>
    <source>
        <strain evidence="12">HaeL-2018</strain>
    </source>
</reference>
<keyword evidence="7" id="KW-0325">Glycoprotein</keyword>
<dbReference type="VEuPathDB" id="VectorBase:HLOH_045471"/>
<evidence type="ECO:0000259" key="11">
    <source>
        <dbReference type="Pfam" id="PF05609"/>
    </source>
</evidence>
<dbReference type="PANTHER" id="PTHR18843:SF7">
    <property type="entry name" value="LAMINA-ASSOCIATED POLYPEPTIDE 1B ISOFORM 1-RELATED"/>
    <property type="match status" value="1"/>
</dbReference>
<feature type="region of interest" description="Disordered" evidence="10">
    <location>
        <begin position="15"/>
        <end position="114"/>
    </location>
</feature>
<evidence type="ECO:0000256" key="8">
    <source>
        <dbReference type="ARBA" id="ARBA00023242"/>
    </source>
</evidence>
<evidence type="ECO:0000256" key="6">
    <source>
        <dbReference type="ARBA" id="ARBA00023136"/>
    </source>
</evidence>
<sequence>MLLLSRVSGQEELSLERRGIHDIHDVHQDPSVSPGGDEGEDQPDRDAGGSTETRRPSIGASCAEHSTPRPAVAMRGKYPDLRGELKELSKKGPRSSSSPRHNRREPPSEGKTASSSSQWLWYCGAALVCALVLLAQRLFWEQPVPVPPSDRRLITLRQHLRKLKETFSAQPEYNWQIIRSSVTDMINDTGIYTGPAVILFLASIKNENFATCLSQRVATALSYAFDDGGDYGTIAADDLLVSEDVAKHVIENRCREVVEKQQRHVMLASHLEKWNPDAAMMLHPLCDQENAWYKNVTYILTVFTRNEDVSGQKERREYDRLAENALNHAWESMDTNQRHAIISRVTGNVVLVREDSVTCALDNIRM</sequence>
<dbReference type="OrthoDB" id="6258998at2759"/>
<dbReference type="GO" id="GO:0005635">
    <property type="term" value="C:nuclear envelope"/>
    <property type="evidence" value="ECO:0007669"/>
    <property type="project" value="UniProtKB-SubCell"/>
</dbReference>
<organism evidence="12 13">
    <name type="scientific">Haemaphysalis longicornis</name>
    <name type="common">Bush tick</name>
    <dbReference type="NCBI Taxonomy" id="44386"/>
    <lineage>
        <taxon>Eukaryota</taxon>
        <taxon>Metazoa</taxon>
        <taxon>Ecdysozoa</taxon>
        <taxon>Arthropoda</taxon>
        <taxon>Chelicerata</taxon>
        <taxon>Arachnida</taxon>
        <taxon>Acari</taxon>
        <taxon>Parasitiformes</taxon>
        <taxon>Ixodida</taxon>
        <taxon>Ixodoidea</taxon>
        <taxon>Ixodidae</taxon>
        <taxon>Haemaphysalinae</taxon>
        <taxon>Haemaphysalis</taxon>
    </lineage>
</organism>
<keyword evidence="13" id="KW-1185">Reference proteome</keyword>
<feature type="domain" description="Torsin-1A-interacting protein 1/2 AAA+ activator" evidence="11">
    <location>
        <begin position="154"/>
        <end position="335"/>
    </location>
</feature>
<evidence type="ECO:0000256" key="3">
    <source>
        <dbReference type="ARBA" id="ARBA00022553"/>
    </source>
</evidence>
<comment type="subcellular location">
    <subcellularLocation>
        <location evidence="9">Endomembrane system</location>
        <topology evidence="9">Single-pass membrane protein</topology>
    </subcellularLocation>
    <subcellularLocation>
        <location evidence="1">Nucleus envelope</location>
    </subcellularLocation>
</comment>
<evidence type="ECO:0000313" key="12">
    <source>
        <dbReference type="EMBL" id="KAH9361076.1"/>
    </source>
</evidence>
<feature type="compositionally biased region" description="Basic and acidic residues" evidence="10">
    <location>
        <begin position="42"/>
        <end position="55"/>
    </location>
</feature>
<evidence type="ECO:0000313" key="13">
    <source>
        <dbReference type="Proteomes" id="UP000821853"/>
    </source>
</evidence>
<dbReference type="Gene3D" id="3.40.50.12190">
    <property type="match status" value="1"/>
</dbReference>
<dbReference type="OMA" id="AFLAHFS"/>
<keyword evidence="8" id="KW-0539">Nucleus</keyword>
<dbReference type="GO" id="GO:0001671">
    <property type="term" value="F:ATPase activator activity"/>
    <property type="evidence" value="ECO:0007669"/>
    <property type="project" value="InterPro"/>
</dbReference>
<feature type="compositionally biased region" description="Basic and acidic residues" evidence="10">
    <location>
        <begin position="77"/>
        <end position="90"/>
    </location>
</feature>
<keyword evidence="5" id="KW-1133">Transmembrane helix</keyword>
<evidence type="ECO:0000256" key="10">
    <source>
        <dbReference type="SAM" id="MobiDB-lite"/>
    </source>
</evidence>
<evidence type="ECO:0000256" key="7">
    <source>
        <dbReference type="ARBA" id="ARBA00023180"/>
    </source>
</evidence>
<protein>
    <recommendedName>
        <fullName evidence="11">Torsin-1A-interacting protein 1/2 AAA+ activator domain-containing protein</fullName>
    </recommendedName>
</protein>
<dbReference type="PANTHER" id="PTHR18843">
    <property type="entry name" value="TORSIN-1A-INTERACTING PROTEIN"/>
    <property type="match status" value="1"/>
</dbReference>
<proteinExistence type="inferred from homology"/>
<evidence type="ECO:0000256" key="5">
    <source>
        <dbReference type="ARBA" id="ARBA00022989"/>
    </source>
</evidence>
<evidence type="ECO:0000256" key="9">
    <source>
        <dbReference type="ARBA" id="ARBA00037847"/>
    </source>
</evidence>
<dbReference type="InterPro" id="IPR038599">
    <property type="entry name" value="LAP1C-like_C_sf"/>
</dbReference>
<dbReference type="InterPro" id="IPR008662">
    <property type="entry name" value="TOIP1/2"/>
</dbReference>
<keyword evidence="4" id="KW-0812">Transmembrane</keyword>
<comment type="caution">
    <text evidence="12">The sequence shown here is derived from an EMBL/GenBank/DDBJ whole genome shotgun (WGS) entry which is preliminary data.</text>
</comment>
<accession>A0A9J6FGA6</accession>
<evidence type="ECO:0000256" key="1">
    <source>
        <dbReference type="ARBA" id="ARBA00004259"/>
    </source>
</evidence>